<dbReference type="EMBL" id="JAUSUA010000002">
    <property type="protein sequence ID" value="MDQ0207056.1"/>
    <property type="molecule type" value="Genomic_DNA"/>
</dbReference>
<dbReference type="Proteomes" id="UP001225034">
    <property type="component" value="Unassembled WGS sequence"/>
</dbReference>
<accession>A0ABT9YH85</accession>
<protein>
    <submittedName>
        <fullName evidence="2">Ca2+/Na+ antiporter</fullName>
    </submittedName>
</protein>
<keyword evidence="1" id="KW-0812">Transmembrane</keyword>
<keyword evidence="1" id="KW-0472">Membrane</keyword>
<evidence type="ECO:0000313" key="2">
    <source>
        <dbReference type="EMBL" id="MDQ0207056.1"/>
    </source>
</evidence>
<evidence type="ECO:0000256" key="1">
    <source>
        <dbReference type="SAM" id="Phobius"/>
    </source>
</evidence>
<keyword evidence="1" id="KW-1133">Transmembrane helix</keyword>
<gene>
    <name evidence="2" type="ORF">J2S05_001855</name>
</gene>
<name>A0ABT9YH85_9BACI</name>
<comment type="caution">
    <text evidence="2">The sequence shown here is derived from an EMBL/GenBank/DDBJ whole genome shotgun (WGS) entry which is preliminary data.</text>
</comment>
<reference evidence="2 3" key="1">
    <citation type="submission" date="2023-07" db="EMBL/GenBank/DDBJ databases">
        <title>Genomic Encyclopedia of Type Strains, Phase IV (KMG-IV): sequencing the most valuable type-strain genomes for metagenomic binning, comparative biology and taxonomic classification.</title>
        <authorList>
            <person name="Goeker M."/>
        </authorList>
    </citation>
    <scope>NUCLEOTIDE SEQUENCE [LARGE SCALE GENOMIC DNA]</scope>
    <source>
        <strain evidence="2 3">DSM 19154</strain>
    </source>
</reference>
<evidence type="ECO:0000313" key="3">
    <source>
        <dbReference type="Proteomes" id="UP001225034"/>
    </source>
</evidence>
<feature type="transmembrane region" description="Helical" evidence="1">
    <location>
        <begin position="64"/>
        <end position="80"/>
    </location>
</feature>
<feature type="transmembrane region" description="Helical" evidence="1">
    <location>
        <begin position="86"/>
        <end position="109"/>
    </location>
</feature>
<feature type="transmembrane region" description="Helical" evidence="1">
    <location>
        <begin position="12"/>
        <end position="43"/>
    </location>
</feature>
<keyword evidence="3" id="KW-1185">Reference proteome</keyword>
<dbReference type="RefSeq" id="WP_306982026.1">
    <property type="nucleotide sequence ID" value="NZ_JAUSUA010000002.1"/>
</dbReference>
<sequence length="125" mass="14458">MVNDKVSTMLMFLWLFVTVYLINGGLILAFLISVAVLVGRLIGKATKTGVGKLTAEKRFKQAKFFPTFVLLIFILFWLFAEMEGWRMLLLACMFLIMMVFELTDSYLWYKKEQESAKNESNPLSH</sequence>
<proteinExistence type="predicted"/>
<organism evidence="2 3">
    <name type="scientific">Alkalicoccobacillus murimartini</name>
    <dbReference type="NCBI Taxonomy" id="171685"/>
    <lineage>
        <taxon>Bacteria</taxon>
        <taxon>Bacillati</taxon>
        <taxon>Bacillota</taxon>
        <taxon>Bacilli</taxon>
        <taxon>Bacillales</taxon>
        <taxon>Bacillaceae</taxon>
        <taxon>Alkalicoccobacillus</taxon>
    </lineage>
</organism>